<dbReference type="InterPro" id="IPR029058">
    <property type="entry name" value="AB_hydrolase_fold"/>
</dbReference>
<evidence type="ECO:0000259" key="1">
    <source>
        <dbReference type="Pfam" id="PF12146"/>
    </source>
</evidence>
<dbReference type="PANTHER" id="PTHR22753:SF24">
    <property type="entry name" value="ESTERASE_LIPASE_THIOESTERASE FAMILY PROTEIN"/>
    <property type="match status" value="1"/>
</dbReference>
<dbReference type="Pfam" id="PF12146">
    <property type="entry name" value="Hydrolase_4"/>
    <property type="match status" value="1"/>
</dbReference>
<reference evidence="2 3" key="1">
    <citation type="submission" date="2024-06" db="EMBL/GenBank/DDBJ databases">
        <title>A chromosome level genome sequence of Diviner's sage (Salvia divinorum).</title>
        <authorList>
            <person name="Ford S.A."/>
            <person name="Ro D.-K."/>
            <person name="Ness R.W."/>
            <person name="Phillips M.A."/>
        </authorList>
    </citation>
    <scope>NUCLEOTIDE SEQUENCE [LARGE SCALE GENOMIC DNA]</scope>
    <source>
        <strain evidence="2">SAF-2024a</strain>
        <tissue evidence="2">Leaf</tissue>
    </source>
</reference>
<dbReference type="Proteomes" id="UP001567538">
    <property type="component" value="Unassembled WGS sequence"/>
</dbReference>
<keyword evidence="3" id="KW-1185">Reference proteome</keyword>
<accession>A0ABD1H4X1</accession>
<dbReference type="SUPFAM" id="SSF53474">
    <property type="entry name" value="alpha/beta-Hydrolases"/>
    <property type="match status" value="1"/>
</dbReference>
<name>A0ABD1H4X1_SALDI</name>
<protein>
    <recommendedName>
        <fullName evidence="1">Serine aminopeptidase S33 domain-containing protein</fullName>
    </recommendedName>
</protein>
<dbReference type="EMBL" id="JBEAFC010000007">
    <property type="protein sequence ID" value="KAL1551249.1"/>
    <property type="molecule type" value="Genomic_DNA"/>
</dbReference>
<gene>
    <name evidence="2" type="ORF">AAHA92_19115</name>
</gene>
<evidence type="ECO:0000313" key="2">
    <source>
        <dbReference type="EMBL" id="KAL1551249.1"/>
    </source>
</evidence>
<dbReference type="Gene3D" id="3.40.50.1820">
    <property type="entry name" value="alpha/beta hydrolase"/>
    <property type="match status" value="1"/>
</dbReference>
<sequence>MSKDFRYLVLARSCCRLNATGRSLSLCPSPLDPFPAFSLYLDVVDLVMLVQNTVVDLVMQDQSAKRPIYLVGESLGASLALLVAAHNPDIDFVLILANPATNFSKCLVQSVLPLSNMIHNQLNAGLLNLMSSIPGFLAYY</sequence>
<dbReference type="AlphaFoldDB" id="A0ABD1H4X1"/>
<proteinExistence type="predicted"/>
<feature type="domain" description="Serine aminopeptidase S33" evidence="1">
    <location>
        <begin position="53"/>
        <end position="122"/>
    </location>
</feature>
<dbReference type="PANTHER" id="PTHR22753">
    <property type="entry name" value="TRANSMEMBRANE PROTEIN 68"/>
    <property type="match status" value="1"/>
</dbReference>
<comment type="caution">
    <text evidence="2">The sequence shown here is derived from an EMBL/GenBank/DDBJ whole genome shotgun (WGS) entry which is preliminary data.</text>
</comment>
<dbReference type="InterPro" id="IPR022742">
    <property type="entry name" value="Hydrolase_4"/>
</dbReference>
<evidence type="ECO:0000313" key="3">
    <source>
        <dbReference type="Proteomes" id="UP001567538"/>
    </source>
</evidence>
<organism evidence="2 3">
    <name type="scientific">Salvia divinorum</name>
    <name type="common">Maria pastora</name>
    <name type="synonym">Diviner's sage</name>
    <dbReference type="NCBI Taxonomy" id="28513"/>
    <lineage>
        <taxon>Eukaryota</taxon>
        <taxon>Viridiplantae</taxon>
        <taxon>Streptophyta</taxon>
        <taxon>Embryophyta</taxon>
        <taxon>Tracheophyta</taxon>
        <taxon>Spermatophyta</taxon>
        <taxon>Magnoliopsida</taxon>
        <taxon>eudicotyledons</taxon>
        <taxon>Gunneridae</taxon>
        <taxon>Pentapetalae</taxon>
        <taxon>asterids</taxon>
        <taxon>lamiids</taxon>
        <taxon>Lamiales</taxon>
        <taxon>Lamiaceae</taxon>
        <taxon>Nepetoideae</taxon>
        <taxon>Mentheae</taxon>
        <taxon>Salviinae</taxon>
        <taxon>Salvia</taxon>
        <taxon>Salvia subgen. Calosphace</taxon>
    </lineage>
</organism>